<dbReference type="PANTHER" id="PTHR30537:SF74">
    <property type="entry name" value="HTH-TYPE TRANSCRIPTIONAL REGULATOR TRPI"/>
    <property type="match status" value="1"/>
</dbReference>
<dbReference type="AlphaFoldDB" id="A0AAU7JND4"/>
<dbReference type="GO" id="GO:0043565">
    <property type="term" value="F:sequence-specific DNA binding"/>
    <property type="evidence" value="ECO:0007669"/>
    <property type="project" value="TreeGrafter"/>
</dbReference>
<dbReference type="InterPro" id="IPR058163">
    <property type="entry name" value="LysR-type_TF_proteobact-type"/>
</dbReference>
<dbReference type="CDD" id="cd08432">
    <property type="entry name" value="PBP2_GcdR_TrpI_HvrB_AmpR_like"/>
    <property type="match status" value="1"/>
</dbReference>
<dbReference type="Pfam" id="PF03466">
    <property type="entry name" value="LysR_substrate"/>
    <property type="match status" value="1"/>
</dbReference>
<sequence>MAALEAAAVSLAALRDAPQSIRLHVLPILGDRWLVPRFTGFAERHPEIDVQFTTFVTSDVAEEADGVFRFGEGVWPGHDADYLFGRTVLLVGAPHLLQRQGPLATPADVARFPMLEHFQTPLRWSEFTQAHGLDAITPSHTIRFGFYALVIRAAIFGQGLALVPKRLVEEELASGKLVNPCGLHFESRHVYYFTTPKGRRPKRELRLFRDWLIAEAGQTGGLAPAKELDA</sequence>
<dbReference type="InterPro" id="IPR005119">
    <property type="entry name" value="LysR_subst-bd"/>
</dbReference>
<dbReference type="EMBL" id="CP157484">
    <property type="protein sequence ID" value="XBO41721.1"/>
    <property type="molecule type" value="Genomic_DNA"/>
</dbReference>
<gene>
    <name evidence="3" type="ORF">ABEG18_08865</name>
</gene>
<comment type="similarity">
    <text evidence="1">Belongs to the LysR transcriptional regulatory family.</text>
</comment>
<organism evidence="3">
    <name type="scientific">Alsobacter sp. KACC 23698</name>
    <dbReference type="NCBI Taxonomy" id="3149229"/>
    <lineage>
        <taxon>Bacteria</taxon>
        <taxon>Pseudomonadati</taxon>
        <taxon>Pseudomonadota</taxon>
        <taxon>Alphaproteobacteria</taxon>
        <taxon>Hyphomicrobiales</taxon>
        <taxon>Alsobacteraceae</taxon>
        <taxon>Alsobacter</taxon>
    </lineage>
</organism>
<evidence type="ECO:0000259" key="2">
    <source>
        <dbReference type="Pfam" id="PF03466"/>
    </source>
</evidence>
<evidence type="ECO:0000256" key="1">
    <source>
        <dbReference type="ARBA" id="ARBA00009437"/>
    </source>
</evidence>
<evidence type="ECO:0000313" key="3">
    <source>
        <dbReference type="EMBL" id="XBO41721.1"/>
    </source>
</evidence>
<dbReference type="PANTHER" id="PTHR30537">
    <property type="entry name" value="HTH-TYPE TRANSCRIPTIONAL REGULATOR"/>
    <property type="match status" value="1"/>
</dbReference>
<dbReference type="Gene3D" id="3.40.190.10">
    <property type="entry name" value="Periplasmic binding protein-like II"/>
    <property type="match status" value="2"/>
</dbReference>
<dbReference type="GO" id="GO:0003700">
    <property type="term" value="F:DNA-binding transcription factor activity"/>
    <property type="evidence" value="ECO:0007669"/>
    <property type="project" value="TreeGrafter"/>
</dbReference>
<dbReference type="SUPFAM" id="SSF53850">
    <property type="entry name" value="Periplasmic binding protein-like II"/>
    <property type="match status" value="1"/>
</dbReference>
<name>A0AAU7JND4_9HYPH</name>
<accession>A0AAU7JND4</accession>
<reference evidence="3" key="1">
    <citation type="submission" date="2024-05" db="EMBL/GenBank/DDBJ databases">
        <authorList>
            <person name="Kim S."/>
            <person name="Heo J."/>
            <person name="Choi H."/>
            <person name="Choi Y."/>
            <person name="Kwon S.-W."/>
            <person name="Kim Y."/>
        </authorList>
    </citation>
    <scope>NUCLEOTIDE SEQUENCE</scope>
    <source>
        <strain evidence="3">KACC 23698</strain>
    </source>
</reference>
<proteinExistence type="inferred from homology"/>
<protein>
    <submittedName>
        <fullName evidence="3">LysR substrate-binding domain-containing protein</fullName>
    </submittedName>
</protein>
<feature type="domain" description="LysR substrate-binding" evidence="2">
    <location>
        <begin position="20"/>
        <end position="215"/>
    </location>
</feature>
<dbReference type="GO" id="GO:0006351">
    <property type="term" value="P:DNA-templated transcription"/>
    <property type="evidence" value="ECO:0007669"/>
    <property type="project" value="TreeGrafter"/>
</dbReference>
<dbReference type="RefSeq" id="WP_406858571.1">
    <property type="nucleotide sequence ID" value="NZ_CP157484.1"/>
</dbReference>